<dbReference type="Proteomes" id="UP000192501">
    <property type="component" value="Unassembled WGS sequence"/>
</dbReference>
<gene>
    <name evidence="1" type="ORF">A0H76_2285</name>
</gene>
<protein>
    <submittedName>
        <fullName evidence="1">Uncharacterized protein</fullName>
    </submittedName>
</protein>
<comment type="caution">
    <text evidence="1">The sequence shown here is derived from an EMBL/GenBank/DDBJ whole genome shotgun (WGS) entry which is preliminary data.</text>
</comment>
<dbReference type="VEuPathDB" id="MicrosporidiaDB:A0H76_2285"/>
<accession>A0A1X0QFX6</accession>
<reference evidence="1 2" key="1">
    <citation type="journal article" date="2017" name="Environ. Microbiol.">
        <title>Decay of the glycolytic pathway and adaptation to intranuclear parasitism within Enterocytozoonidae microsporidia.</title>
        <authorList>
            <person name="Wiredu Boakye D."/>
            <person name="Jaroenlak P."/>
            <person name="Prachumwat A."/>
            <person name="Williams T.A."/>
            <person name="Bateman K.S."/>
            <person name="Itsathitphaisarn O."/>
            <person name="Sritunyalucksana K."/>
            <person name="Paszkiewicz K.H."/>
            <person name="Moore K.A."/>
            <person name="Stentiford G.D."/>
            <person name="Williams B.A."/>
        </authorList>
    </citation>
    <scope>NUCLEOTIDE SEQUENCE [LARGE SCALE GENOMIC DNA]</scope>
    <source>
        <strain evidence="2">canceri</strain>
    </source>
</reference>
<evidence type="ECO:0000313" key="2">
    <source>
        <dbReference type="Proteomes" id="UP000192501"/>
    </source>
</evidence>
<organism evidence="1 2">
    <name type="scientific">Hepatospora eriocheir</name>
    <dbReference type="NCBI Taxonomy" id="1081669"/>
    <lineage>
        <taxon>Eukaryota</taxon>
        <taxon>Fungi</taxon>
        <taxon>Fungi incertae sedis</taxon>
        <taxon>Microsporidia</taxon>
        <taxon>Hepatosporidae</taxon>
        <taxon>Hepatospora</taxon>
    </lineage>
</organism>
<proteinExistence type="predicted"/>
<evidence type="ECO:0000313" key="1">
    <source>
        <dbReference type="EMBL" id="ORD98555.1"/>
    </source>
</evidence>
<sequence length="60" mass="7135">MANDRKLIHNLKSIFLAFQIINGGKRVILDINEIRRHSRELCEFIFSDLERFILIAKHEV</sequence>
<name>A0A1X0QFX6_9MICR</name>
<dbReference type="EMBL" id="LTAI01000596">
    <property type="protein sequence ID" value="ORD98555.1"/>
    <property type="molecule type" value="Genomic_DNA"/>
</dbReference>
<dbReference type="AlphaFoldDB" id="A0A1X0QFX6"/>